<accession>A0A481ZCU6</accession>
<evidence type="ECO:0000313" key="1">
    <source>
        <dbReference type="EMBL" id="QBK93152.1"/>
    </source>
</evidence>
<protein>
    <submittedName>
        <fullName evidence="1">Uncharacterized protein</fullName>
    </submittedName>
</protein>
<dbReference type="EMBL" id="MK500590">
    <property type="protein sequence ID" value="QBK93152.1"/>
    <property type="molecule type" value="Genomic_DNA"/>
</dbReference>
<proteinExistence type="predicted"/>
<gene>
    <name evidence="1" type="ORF">LCPAC403_02860</name>
</gene>
<name>A0A481ZCU6_9VIRU</name>
<sequence>MMNLSFFHSSSKTEMDEYMIKNHVISKWTIFFKSFINDAEKAMTKRVIVHVSTDEYTFAFMQDRRISKDAIFYSFSSHSDGVFKRIAEKYDYNYECSSENIIKGKYEGPSFFFDVSACKNPTYVVVKWKTGKAYDERKF</sequence>
<organism evidence="1">
    <name type="scientific">Pithovirus LCPAC403</name>
    <dbReference type="NCBI Taxonomy" id="2506596"/>
    <lineage>
        <taxon>Viruses</taxon>
        <taxon>Pithoviruses</taxon>
    </lineage>
</organism>
<reference evidence="1" key="1">
    <citation type="journal article" date="2019" name="MBio">
        <title>Virus Genomes from Deep Sea Sediments Expand the Ocean Megavirome and Support Independent Origins of Viral Gigantism.</title>
        <authorList>
            <person name="Backstrom D."/>
            <person name="Yutin N."/>
            <person name="Jorgensen S.L."/>
            <person name="Dharamshi J."/>
            <person name="Homa F."/>
            <person name="Zaremba-Niedwiedzka K."/>
            <person name="Spang A."/>
            <person name="Wolf Y.I."/>
            <person name="Koonin E.V."/>
            <person name="Ettema T.J."/>
        </authorList>
    </citation>
    <scope>NUCLEOTIDE SEQUENCE</scope>
</reference>